<dbReference type="Proteomes" id="UP000683360">
    <property type="component" value="Unassembled WGS sequence"/>
</dbReference>
<evidence type="ECO:0000256" key="1">
    <source>
        <dbReference type="ARBA" id="ARBA00007949"/>
    </source>
</evidence>
<feature type="region of interest" description="Disordered" evidence="4">
    <location>
        <begin position="553"/>
        <end position="572"/>
    </location>
</feature>
<feature type="region of interest" description="Disordered" evidence="4">
    <location>
        <begin position="652"/>
        <end position="672"/>
    </location>
</feature>
<evidence type="ECO:0000259" key="6">
    <source>
        <dbReference type="PROSITE" id="PS51233"/>
    </source>
</evidence>
<feature type="region of interest" description="Disordered" evidence="4">
    <location>
        <begin position="1671"/>
        <end position="1699"/>
    </location>
</feature>
<dbReference type="InterPro" id="IPR058727">
    <property type="entry name" value="Helical_Vwde"/>
</dbReference>
<feature type="domain" description="VWFD" evidence="6">
    <location>
        <begin position="400"/>
        <end position="586"/>
    </location>
</feature>
<dbReference type="InterPro" id="IPR001846">
    <property type="entry name" value="VWF_type-D"/>
</dbReference>
<dbReference type="InterPro" id="IPR029058">
    <property type="entry name" value="AB_hydrolase_fold"/>
</dbReference>
<comment type="similarity">
    <text evidence="1">Belongs to the FAM135 family.</text>
</comment>
<protein>
    <submittedName>
        <fullName evidence="7">Protein FAM135A,Protein FAM135B</fullName>
    </submittedName>
</protein>
<dbReference type="EMBL" id="CAJPWZ010002703">
    <property type="protein sequence ID" value="CAG2243481.1"/>
    <property type="molecule type" value="Genomic_DNA"/>
</dbReference>
<feature type="region of interest" description="Disordered" evidence="4">
    <location>
        <begin position="1777"/>
        <end position="1831"/>
    </location>
</feature>
<evidence type="ECO:0000313" key="7">
    <source>
        <dbReference type="EMBL" id="CAG2243481.1"/>
    </source>
</evidence>
<comment type="caution">
    <text evidence="7">The sequence shown here is derived from an EMBL/GenBank/DDBJ whole genome shotgun (WGS) entry which is preliminary data.</text>
</comment>
<dbReference type="Pfam" id="PF23283">
    <property type="entry name" value="D8C_UMOD"/>
    <property type="match status" value="1"/>
</dbReference>
<dbReference type="InterPro" id="IPR007751">
    <property type="entry name" value="DUF676_lipase-like"/>
</dbReference>
<proteinExistence type="inferred from homology"/>
<keyword evidence="5" id="KW-1133">Transmembrane helix</keyword>
<keyword evidence="5" id="KW-0472">Membrane</keyword>
<dbReference type="InterPro" id="IPR022122">
    <property type="entry name" value="DUF3657"/>
</dbReference>
<dbReference type="Gene3D" id="3.40.50.1820">
    <property type="entry name" value="alpha/beta hydrolase"/>
    <property type="match status" value="1"/>
</dbReference>
<gene>
    <name evidence="7" type="ORF">MEDL_55627</name>
</gene>
<feature type="region of interest" description="Disordered" evidence="4">
    <location>
        <begin position="1626"/>
        <end position="1645"/>
    </location>
</feature>
<dbReference type="PANTHER" id="PTHR12482">
    <property type="entry name" value="LIPASE ROG1-RELATED-RELATED"/>
    <property type="match status" value="1"/>
</dbReference>
<dbReference type="Pfam" id="PF05057">
    <property type="entry name" value="DUF676"/>
    <property type="match status" value="1"/>
</dbReference>
<keyword evidence="3" id="KW-1015">Disulfide bond</keyword>
<feature type="compositionally biased region" description="Low complexity" evidence="4">
    <location>
        <begin position="1887"/>
        <end position="1902"/>
    </location>
</feature>
<name>A0A8S3ULA9_MYTED</name>
<feature type="compositionally biased region" description="Polar residues" evidence="4">
    <location>
        <begin position="1626"/>
        <end position="1636"/>
    </location>
</feature>
<keyword evidence="8" id="KW-1185">Reference proteome</keyword>
<evidence type="ECO:0000256" key="2">
    <source>
        <dbReference type="ARBA" id="ARBA00022729"/>
    </source>
</evidence>
<dbReference type="PANTHER" id="PTHR12482:SF5">
    <property type="entry name" value="DUF676 DOMAIN-CONTAINING PROTEIN"/>
    <property type="match status" value="1"/>
</dbReference>
<dbReference type="SUPFAM" id="SSF53474">
    <property type="entry name" value="alpha/beta-Hydrolases"/>
    <property type="match status" value="1"/>
</dbReference>
<reference evidence="7" key="1">
    <citation type="submission" date="2021-03" db="EMBL/GenBank/DDBJ databases">
        <authorList>
            <person name="Bekaert M."/>
        </authorList>
    </citation>
    <scope>NUCLEOTIDE SEQUENCE</scope>
</reference>
<sequence>MQSTGKRSSDYILDLSEDAVHSDHNLEMNWYRIISDNGDMMPTNAPGLMHCGTVNPIWLNGELPIYDDNNVTIEACIQTENDICEQTIDIQITNCGGFYVYYLQRSTENSSYCFGNGPVVCPDGMSSATGYFPGCTSNFPKEIVSVHVVAELIEGQNYPIPIHGNKSYPSLLPVFRCNFTEASEGTYVYDVHWYINGVHVISHLNNPFSNINSTVLRDTDWIHDFKMNMEVKCAVRMRYSIDSVPGLHLYSQPYQAGVYPDRYEYTVIEGESVDITFISTVPVWCLSSHETVRAHCDQNFYIFQPKNDQTSVSCRNNIAKKDVVFQAQFCGISIKSLHWNDENKLRVYGFSDSMYNFQDRSTILKISTSAGSNLKDIWKNIHVPDIKVTVIDKDSVLINRQCRSYNDPHITTFDGRLYHYMDVGEFVMYKNDKGPYSVHALFTNCGFGWVGSSCHCGIAVRSRNSLFVLRTCQTISRTEKHLLQEPITKLRSCDEKDLVIEHNTNNYKITLPIGTEIKFTISRWSKFITMIAIKPSVFDINESRGLCGIPSTTKDQSDDFTHRQNGPVNNDQEFADSWRITPSMLEEQLFSNEPAFLSYSDEENDNSVTEENSSHYCSLQKFAQNPSRLKKTQFLHFILCVQYRKEKRRSVNSSDNIVRRSTSDDDDDVPPLTYDESVFSTEVTIPETFKNGWTEETALQTCMEKVNNALPTELTNLVDVSVTEFVESCVLDIKLVGDTTFLPDTIGTMLTYIMTEVLRNESLYILNTTDGSQTLVEYFTSLMCPSNCSENGNCIFGVCLCNEKYVGDDCSQSISIPPSNTSIPFDGLCTLGTRNCRSTNLYGSFLSKIVWYKLKYFQIVTDSVKYISEDAVSEANFRNMFMISVDFESSRRKREASETFMAEGYEISLSYDGTSFGESTRIIIYDETCYSCNSTSIECVELDTCNPTAVPTTQNDDKKSFVLIAAALGGLLLVIILVIGFIYYKVKSNNTRTKIIPDQQERNLHLEHSTGSHIWMSTDKSISDLELEFDDSRDDMSELQAILEFLVEFHKFYNVDLFQRGYYQIRTTLKTSARVPAKIEVTLPKATGETLVLPSCVNGGSAISKTFQILYRNEDIEECLEKLELQLVLELWFSEEDAGPGSLQDKMESVTSRTLSLHFSPTKGIHHHVPVLFDYFHLCALDTTVHGTLIGLHQPAITLPRPPKSAWTKNGPGENSIEMVYFGSAAQYGDYSRNDTVRLHTAFNVHRKLCTVLLSAYESLQATFELYLKTMRNSIFKLEHMNCHRRLEIIMDSIQCFDNEEDLINKATTDVTQLCAENVNLWFQFVEVVALDRSVLHLLTQEHHTSRAKRFAEGFFTHDYPKPECLSCYEPSFHGHAELCNIVRSSEYFQNLPSLQLEICDIDGDYTTLPIIFEDVYCDHIPMSNDNLLTEITFTCFDKFMYDYDNTDDLPVSPLFELFQILTVSTHNLHNAIDVSDVNVIEKFRIKTQGSQKEKTEKLKAIRSNSNASISSNTSKQKKKFIKNIRPDTFKRPSSYSCSEAEAIAAKDPVKDCMLVGYRKLDQTTTVTATDTRSSNRQSIVLGTFSPAPNRGEAAENIEHPPLSNAASMPSLFNRSSWSRTSITSLPEYTGSSGSPHTHRRSVKSALMKNKHIHSDSEVCVRKKVFADESSLSKEDSVEESESLGGTSELTQGDDKVSERDINCDINSATGEIGNENVSLSKIDEQSSCSKLANDITQALKKEEDWFIRSDVEENDDQSDDGTCVANGYDDILENYNKNDQTEAKKPVNSTVHKLSKGSDQTNGSTPSLSKDSGIITQDSDESEHEQEEKMTVAEFLRDEYLRLRNSSESKPVSTDNTDTTKPDNSTEETASVAHHRAASDSNIVKSLESSTTSIQNSSSESKGFHPSKSYPELLSHLQNDSPKLVSQIGHATLSFVEARENLKKQMKFDGQLYSEFQTLASTIPYFMMPPDGVDDSEGHHLIVCVHGLDGNSADLRLVRTYIEMGLTGYKLEFLMSERNQDTFADFDVMTERLANEIIAYIDMYGLNVTKLSFIGHSLGNLIIRSVVSRSKLKHLVPKLYTFLSLSGPHLGTLYNSSGLVNMGMWFMQKWKKSGSLLQLSLKDNVDPRQSFLYKLSQKPGLELFRHVLLVGSSQDRYVPYHSSRIEMCKAAQRESSGMGAIYSEMVANILTPVVNNINCKLVRYDVFHALTSTANTIIGRAAHIAVLDSELFIEKFMITVGLQYFR</sequence>
<accession>A0A8S3ULA9</accession>
<dbReference type="PROSITE" id="PS51233">
    <property type="entry name" value="VWFD"/>
    <property type="match status" value="1"/>
</dbReference>
<evidence type="ECO:0000256" key="5">
    <source>
        <dbReference type="SAM" id="Phobius"/>
    </source>
</evidence>
<dbReference type="Pfam" id="PF12394">
    <property type="entry name" value="DUF3657"/>
    <property type="match status" value="1"/>
</dbReference>
<dbReference type="InterPro" id="IPR044294">
    <property type="entry name" value="Lipase-like"/>
</dbReference>
<evidence type="ECO:0000256" key="4">
    <source>
        <dbReference type="SAM" id="MobiDB-lite"/>
    </source>
</evidence>
<evidence type="ECO:0000256" key="3">
    <source>
        <dbReference type="ARBA" id="ARBA00023157"/>
    </source>
</evidence>
<dbReference type="FunFam" id="3.40.50.1820:FF:000004">
    <property type="entry name" value="Protein FAM135A isoform a"/>
    <property type="match status" value="1"/>
</dbReference>
<feature type="compositionally biased region" description="Polar residues" evidence="4">
    <location>
        <begin position="563"/>
        <end position="572"/>
    </location>
</feature>
<feature type="compositionally biased region" description="Polar residues" evidence="4">
    <location>
        <begin position="1788"/>
        <end position="1817"/>
    </location>
</feature>
<keyword evidence="2" id="KW-0732">Signal</keyword>
<feature type="compositionally biased region" description="Polar residues" evidence="4">
    <location>
        <begin position="1849"/>
        <end position="1870"/>
    </location>
</feature>
<dbReference type="OrthoDB" id="273452at2759"/>
<keyword evidence="5" id="KW-0812">Transmembrane</keyword>
<feature type="region of interest" description="Disordered" evidence="4">
    <location>
        <begin position="1844"/>
        <end position="1914"/>
    </location>
</feature>
<dbReference type="Pfam" id="PF26129">
    <property type="entry name" value="Vwde"/>
    <property type="match status" value="1"/>
</dbReference>
<dbReference type="Pfam" id="PF00094">
    <property type="entry name" value="VWD"/>
    <property type="match status" value="1"/>
</dbReference>
<dbReference type="InterPro" id="IPR057774">
    <property type="entry name" value="D8C_UMOD/GP2/OIT3-like"/>
</dbReference>
<dbReference type="Gene3D" id="2.10.25.10">
    <property type="entry name" value="Laminin"/>
    <property type="match status" value="1"/>
</dbReference>
<evidence type="ECO:0000313" key="8">
    <source>
        <dbReference type="Proteomes" id="UP000683360"/>
    </source>
</evidence>
<feature type="transmembrane region" description="Helical" evidence="5">
    <location>
        <begin position="961"/>
        <end position="984"/>
    </location>
</feature>
<organism evidence="7 8">
    <name type="scientific">Mytilus edulis</name>
    <name type="common">Blue mussel</name>
    <dbReference type="NCBI Taxonomy" id="6550"/>
    <lineage>
        <taxon>Eukaryota</taxon>
        <taxon>Metazoa</taxon>
        <taxon>Spiralia</taxon>
        <taxon>Lophotrochozoa</taxon>
        <taxon>Mollusca</taxon>
        <taxon>Bivalvia</taxon>
        <taxon>Autobranchia</taxon>
        <taxon>Pteriomorphia</taxon>
        <taxon>Mytilida</taxon>
        <taxon>Mytiloidea</taxon>
        <taxon>Mytilidae</taxon>
        <taxon>Mytilinae</taxon>
        <taxon>Mytilus</taxon>
    </lineage>
</organism>